<evidence type="ECO:0000256" key="7">
    <source>
        <dbReference type="PROSITE-ProRule" id="PRU00409"/>
    </source>
</evidence>
<name>A0A167JG28_CALVF</name>
<feature type="domain" description="Lipoyl-binding" evidence="9">
    <location>
        <begin position="1163"/>
        <end position="1241"/>
    </location>
</feature>
<dbReference type="SUPFAM" id="SSF160467">
    <property type="entry name" value="PH0987 N-terminal domain-like"/>
    <property type="match status" value="1"/>
</dbReference>
<dbReference type="Gene3D" id="2.40.50.100">
    <property type="match status" value="1"/>
</dbReference>
<keyword evidence="3 7" id="KW-0547">Nucleotide-binding</keyword>
<dbReference type="AlphaFoldDB" id="A0A167JG28"/>
<dbReference type="InterPro" id="IPR005482">
    <property type="entry name" value="Biotin_COase_C"/>
</dbReference>
<dbReference type="STRING" id="1330018.A0A167JG28"/>
<dbReference type="Gene3D" id="3.30.1360.40">
    <property type="match status" value="1"/>
</dbReference>
<dbReference type="SUPFAM" id="SSF50891">
    <property type="entry name" value="Cyclophilin-like"/>
    <property type="match status" value="2"/>
</dbReference>
<comment type="cofactor">
    <cofactor evidence="1">
        <name>biotin</name>
        <dbReference type="ChEBI" id="CHEBI:57586"/>
    </cofactor>
</comment>
<dbReference type="GO" id="GO:0005524">
    <property type="term" value="F:ATP binding"/>
    <property type="evidence" value="ECO:0007669"/>
    <property type="project" value="UniProtKB-UniRule"/>
</dbReference>
<dbReference type="InterPro" id="IPR005481">
    <property type="entry name" value="BC-like_N"/>
</dbReference>
<keyword evidence="2" id="KW-0436">Ligase</keyword>
<dbReference type="SUPFAM" id="SSF56059">
    <property type="entry name" value="Glutathione synthetase ATP-binding domain-like"/>
    <property type="match status" value="1"/>
</dbReference>
<dbReference type="Pfam" id="PF02785">
    <property type="entry name" value="Biotin_carb_C"/>
    <property type="match status" value="1"/>
</dbReference>
<protein>
    <submittedName>
        <fullName evidence="12">Urea carboxylase</fullName>
    </submittedName>
</protein>
<evidence type="ECO:0000256" key="1">
    <source>
        <dbReference type="ARBA" id="ARBA00001953"/>
    </source>
</evidence>
<dbReference type="InterPro" id="IPR011761">
    <property type="entry name" value="ATP-grasp"/>
</dbReference>
<evidence type="ECO:0000259" key="11">
    <source>
        <dbReference type="PROSITE" id="PS50979"/>
    </source>
</evidence>
<dbReference type="Pfam" id="PF02682">
    <property type="entry name" value="CT_C_D"/>
    <property type="match status" value="1"/>
</dbReference>
<dbReference type="SMART" id="SM00796">
    <property type="entry name" value="AHS1"/>
    <property type="match status" value="1"/>
</dbReference>
<dbReference type="InterPro" id="IPR003778">
    <property type="entry name" value="CT_A_B"/>
</dbReference>
<evidence type="ECO:0000313" key="12">
    <source>
        <dbReference type="EMBL" id="KZO93557.1"/>
    </source>
</evidence>
<evidence type="ECO:0000313" key="13">
    <source>
        <dbReference type="Proteomes" id="UP000076738"/>
    </source>
</evidence>
<keyword evidence="4" id="KW-0378">Hydrolase</keyword>
<dbReference type="GO" id="GO:0046872">
    <property type="term" value="F:metal ion binding"/>
    <property type="evidence" value="ECO:0007669"/>
    <property type="project" value="InterPro"/>
</dbReference>
<organism evidence="12 13">
    <name type="scientific">Calocera viscosa (strain TUFC12733)</name>
    <dbReference type="NCBI Taxonomy" id="1330018"/>
    <lineage>
        <taxon>Eukaryota</taxon>
        <taxon>Fungi</taxon>
        <taxon>Dikarya</taxon>
        <taxon>Basidiomycota</taxon>
        <taxon>Agaricomycotina</taxon>
        <taxon>Dacrymycetes</taxon>
        <taxon>Dacrymycetales</taxon>
        <taxon>Dacrymycetaceae</taxon>
        <taxon>Calocera</taxon>
    </lineage>
</organism>
<dbReference type="SMART" id="SM00797">
    <property type="entry name" value="AHS2"/>
    <property type="match status" value="1"/>
</dbReference>
<feature type="domain" description="ATP-grasp" evidence="10">
    <location>
        <begin position="128"/>
        <end position="327"/>
    </location>
</feature>
<reference evidence="12 13" key="1">
    <citation type="journal article" date="2016" name="Mol. Biol. Evol.">
        <title>Comparative Genomics of Early-Diverging Mushroom-Forming Fungi Provides Insights into the Origins of Lignocellulose Decay Capabilities.</title>
        <authorList>
            <person name="Nagy L.G."/>
            <person name="Riley R."/>
            <person name="Tritt A."/>
            <person name="Adam C."/>
            <person name="Daum C."/>
            <person name="Floudas D."/>
            <person name="Sun H."/>
            <person name="Yadav J.S."/>
            <person name="Pangilinan J."/>
            <person name="Larsson K.H."/>
            <person name="Matsuura K."/>
            <person name="Barry K."/>
            <person name="Labutti K."/>
            <person name="Kuo R."/>
            <person name="Ohm R.A."/>
            <person name="Bhattacharya S.S."/>
            <person name="Shirouzu T."/>
            <person name="Yoshinaga Y."/>
            <person name="Martin F.M."/>
            <person name="Grigoriev I.V."/>
            <person name="Hibbett D.S."/>
        </authorList>
    </citation>
    <scope>NUCLEOTIDE SEQUENCE [LARGE SCALE GENOMIC DNA]</scope>
    <source>
        <strain evidence="12 13">TUFC12733</strain>
    </source>
</reference>
<dbReference type="InterPro" id="IPR014084">
    <property type="entry name" value="Urea_COase"/>
</dbReference>
<dbReference type="Proteomes" id="UP000076738">
    <property type="component" value="Unassembled WGS sequence"/>
</dbReference>
<dbReference type="EMBL" id="KV417301">
    <property type="protein sequence ID" value="KZO93557.1"/>
    <property type="molecule type" value="Genomic_DNA"/>
</dbReference>
<dbReference type="InterPro" id="IPR050856">
    <property type="entry name" value="Biotin_carboxylase_complex"/>
</dbReference>
<feature type="domain" description="Biotin carboxylation" evidence="11">
    <location>
        <begin position="4"/>
        <end position="466"/>
    </location>
</feature>
<dbReference type="InterPro" id="IPR016185">
    <property type="entry name" value="PreATP-grasp_dom_sf"/>
</dbReference>
<keyword evidence="5 7" id="KW-0067">ATP-binding</keyword>
<dbReference type="PANTHER" id="PTHR18866:SF128">
    <property type="entry name" value="UREA AMIDOLYASE"/>
    <property type="match status" value="1"/>
</dbReference>
<evidence type="ECO:0000256" key="3">
    <source>
        <dbReference type="ARBA" id="ARBA00022741"/>
    </source>
</evidence>
<dbReference type="InterPro" id="IPR011053">
    <property type="entry name" value="Single_hybrid_motif"/>
</dbReference>
<keyword evidence="6" id="KW-0092">Biotin</keyword>
<evidence type="ECO:0000256" key="4">
    <source>
        <dbReference type="ARBA" id="ARBA00022801"/>
    </source>
</evidence>
<feature type="transmembrane region" description="Helical" evidence="8">
    <location>
        <begin position="981"/>
        <end position="998"/>
    </location>
</feature>
<evidence type="ECO:0000259" key="9">
    <source>
        <dbReference type="PROSITE" id="PS50968"/>
    </source>
</evidence>
<dbReference type="PROSITE" id="PS00866">
    <property type="entry name" value="CPSASE_1"/>
    <property type="match status" value="1"/>
</dbReference>
<dbReference type="Pfam" id="PF02626">
    <property type="entry name" value="CT_A_B"/>
    <property type="match status" value="1"/>
</dbReference>
<dbReference type="PROSITE" id="PS50968">
    <property type="entry name" value="BIOTINYL_LIPOYL"/>
    <property type="match status" value="1"/>
</dbReference>
<dbReference type="GO" id="GO:0016874">
    <property type="term" value="F:ligase activity"/>
    <property type="evidence" value="ECO:0007669"/>
    <property type="project" value="UniProtKB-KW"/>
</dbReference>
<evidence type="ECO:0000259" key="10">
    <source>
        <dbReference type="PROSITE" id="PS50975"/>
    </source>
</evidence>
<evidence type="ECO:0000256" key="8">
    <source>
        <dbReference type="SAM" id="Phobius"/>
    </source>
</evidence>
<dbReference type="NCBIfam" id="TIGR02712">
    <property type="entry name" value="urea_carbox"/>
    <property type="match status" value="1"/>
</dbReference>
<gene>
    <name evidence="12" type="ORF">CALVIDRAFT_252091</name>
</gene>
<dbReference type="SUPFAM" id="SSF52440">
    <property type="entry name" value="PreATP-grasp domain"/>
    <property type="match status" value="1"/>
</dbReference>
<dbReference type="Pfam" id="PF00364">
    <property type="entry name" value="Biotin_lipoyl"/>
    <property type="match status" value="1"/>
</dbReference>
<accession>A0A167JG28</accession>
<dbReference type="Gene3D" id="2.40.100.10">
    <property type="entry name" value="Cyclophilin-like"/>
    <property type="match status" value="2"/>
</dbReference>
<dbReference type="PROSITE" id="PS50975">
    <property type="entry name" value="ATP_GRASP"/>
    <property type="match status" value="1"/>
</dbReference>
<dbReference type="OrthoDB" id="196847at2759"/>
<evidence type="ECO:0000256" key="6">
    <source>
        <dbReference type="ARBA" id="ARBA00023267"/>
    </source>
</evidence>
<dbReference type="GO" id="GO:0016787">
    <property type="term" value="F:hydrolase activity"/>
    <property type="evidence" value="ECO:0007669"/>
    <property type="project" value="UniProtKB-KW"/>
</dbReference>
<evidence type="ECO:0000256" key="5">
    <source>
        <dbReference type="ARBA" id="ARBA00022840"/>
    </source>
</evidence>
<dbReference type="InterPro" id="IPR011054">
    <property type="entry name" value="Rudment_hybrid_motif"/>
</dbReference>
<dbReference type="PANTHER" id="PTHR18866">
    <property type="entry name" value="CARBOXYLASE:PYRUVATE/ACETYL-COA/PROPIONYL-COA CARBOXYLASE"/>
    <property type="match status" value="1"/>
</dbReference>
<dbReference type="InterPro" id="IPR000089">
    <property type="entry name" value="Biotin_lipoyl"/>
</dbReference>
<dbReference type="InterPro" id="IPR005479">
    <property type="entry name" value="CPAse_ATP-bd"/>
</dbReference>
<dbReference type="CDD" id="cd06850">
    <property type="entry name" value="biotinyl_domain"/>
    <property type="match status" value="1"/>
</dbReference>
<dbReference type="NCBIfam" id="TIGR00724">
    <property type="entry name" value="urea_amlyse_rel"/>
    <property type="match status" value="1"/>
</dbReference>
<keyword evidence="8" id="KW-0812">Transmembrane</keyword>
<dbReference type="InterPro" id="IPR011764">
    <property type="entry name" value="Biotin_carboxylation_dom"/>
</dbReference>
<dbReference type="SUPFAM" id="SSF51230">
    <property type="entry name" value="Single hybrid motif"/>
    <property type="match status" value="1"/>
</dbReference>
<keyword evidence="13" id="KW-1185">Reference proteome</keyword>
<dbReference type="SMART" id="SM00878">
    <property type="entry name" value="Biotin_carb_C"/>
    <property type="match status" value="1"/>
</dbReference>
<sequence>MAEKRHKLLIANRGEIAYRILRTAKRLSIPTLAIYTSVDAVAPHVLQADESAPVGNTGDGEGADPHGYLDGDAIIEVAKRHSATLVAPGYGFLSENEEFARKCAAAGLIFLGPQPELIRMMGLKHEARKIAKDAGVPIVPGSDLLTDEEEAVNVANGLGYPVMLKATAGGGGMGLQVCSNDVELRQKFESTQHRSKTLFKDGGVFLEKYFPHSRHVEVQVFGNGQHAIHMGERECSVQRRHQKVIEETPSPFMLRHPDTRHKLCDAAILLANAIGYKSAGTIEMLVDDDSGSFFFLEMNTRLQVEHAITEAVNPGLDIVELMIRQGIQEAAGGRLAATDLNQQRFTELPKLHAIESRIYLENPTANFQPCPGLLQHVSWPASQPWLRIDTWVETGTKVSPYYDPLVCKIIVTGNDRDDAIRHMLHALHDSQLLGPTSNMDYLHAIFASDTFIKGNALTSFLEYFDYVPQAVDVLVGGLSTTIQDYPGRSVGFGIPRSGPMDSLAFRAANRLVGNPETMEGLEITVMGPRLKFHVSTVVALTGAAAKVTVNKIEAPMWSRIIVPAGGILQVGTCSGNGFRVYLAVRGGFPTIPPYLGSKSTFAACGIGGVQGRALATGDQITLAATCGPTPSEGVYQVYPEWIPQYPTEWTVYCVAGPQGDESFVTRDGITAFYETKWRISPSSNRMGLRLEGPKIKWARENGGQGGSHPSNIIDNGYAMGSINVNGDTPVILTHDGPSMGGFFCMCTIVEADLWKLGQLRPGNTVQFRRVSLADARGLQGHYDTWLDAVEGKILLKAQRGALDYAPSSTFRYDPKLATYPADHGTGRPEVVYRQAGDEYILIEFGPDDLDLSIRARIHLFELAVSKHNWPAGAIRSLAPCIRSTMVHYNSSILSQTSLLDQLIAVERALPSTLADQTFPSRVLRMPIVLDDPWSQACIDDYMRTTRDKAVYLPSNSKYLADNNGLEGGSKEALQLLIQSEWLILGLGFYLACPFLVPIDPRCRLVGAKMNPSRTMTPEGAVGIAGLVAAIYPVASPGGYQLFGRTLSTWRTWGKGKGFSQEKPWILEMFDRVKFYPVSVEDYDKFQKQVAGGTHTFDVQNGQFSMKEYNTFVDSIRPEIEDFKRKQTHGVMKTEEREALLIQEWETEKAKTAQSGNGVSASSHLAVTDPFIPSSMTATCFKVKVQPGDILQHADQVVVILEAMKTEIGVTVGDDFVGKKVKEVLVKPGVAVSSGEPLVTVEDIGVTVRDDFVANTVKQVLLKPGVVLNPRQPLLTAEDA</sequence>
<dbReference type="Pfam" id="PF00289">
    <property type="entry name" value="Biotin_carb_N"/>
    <property type="match status" value="1"/>
</dbReference>
<dbReference type="InterPro" id="IPR003833">
    <property type="entry name" value="CT_C_D"/>
</dbReference>
<dbReference type="Gene3D" id="3.30.470.20">
    <property type="entry name" value="ATP-grasp fold, B domain"/>
    <property type="match status" value="1"/>
</dbReference>
<dbReference type="PROSITE" id="PS00867">
    <property type="entry name" value="CPSASE_2"/>
    <property type="match status" value="1"/>
</dbReference>
<feature type="transmembrane region" description="Helical" evidence="8">
    <location>
        <begin position="1019"/>
        <end position="1039"/>
    </location>
</feature>
<dbReference type="Pfam" id="PF02786">
    <property type="entry name" value="CPSase_L_D2"/>
    <property type="match status" value="1"/>
</dbReference>
<keyword evidence="8" id="KW-0472">Membrane</keyword>
<keyword evidence="8" id="KW-1133">Transmembrane helix</keyword>
<dbReference type="SUPFAM" id="SSF51246">
    <property type="entry name" value="Rudiment single hybrid motif"/>
    <property type="match status" value="1"/>
</dbReference>
<evidence type="ECO:0000256" key="2">
    <source>
        <dbReference type="ARBA" id="ARBA00022598"/>
    </source>
</evidence>
<proteinExistence type="predicted"/>
<dbReference type="InterPro" id="IPR029000">
    <property type="entry name" value="Cyclophilin-like_dom_sf"/>
</dbReference>
<dbReference type="PROSITE" id="PS50979">
    <property type="entry name" value="BC"/>
    <property type="match status" value="1"/>
</dbReference>